<evidence type="ECO:0000313" key="1">
    <source>
        <dbReference type="EMBL" id="MBB2502929.1"/>
    </source>
</evidence>
<proteinExistence type="predicted"/>
<name>A0A8E1W2H1_9PSEU</name>
<evidence type="ECO:0000313" key="2">
    <source>
        <dbReference type="Proteomes" id="UP000550260"/>
    </source>
</evidence>
<sequence>MATPRGSLVIQATRHGLIGVHGYAPDGAPPPPPKEERLIRRVVAAHQGGTSAPEIAADITADTGYISVAEVRAIIAEHAPQPAEPKPRATGGRSYDLAGLAEMYQRGDRIADIQAVMGIGRTTVHRLLKAAGIPLRGAGKRRPA</sequence>
<dbReference type="RefSeq" id="WP_183125509.1">
    <property type="nucleotide sequence ID" value="NZ_JACJHR010000045.1"/>
</dbReference>
<accession>A0A8E1W2H1</accession>
<protein>
    <submittedName>
        <fullName evidence="1">Uncharacterized protein</fullName>
    </submittedName>
</protein>
<gene>
    <name evidence="1" type="ORF">H5411_27815</name>
</gene>
<comment type="caution">
    <text evidence="1">The sequence shown here is derived from an EMBL/GenBank/DDBJ whole genome shotgun (WGS) entry which is preliminary data.</text>
</comment>
<reference evidence="1 2" key="1">
    <citation type="submission" date="2020-08" db="EMBL/GenBank/DDBJ databases">
        <title>Amycolatopsis echigonensis JCM 21831.</title>
        <authorList>
            <person name="Tedsree N."/>
            <person name="Kuncharoen N."/>
            <person name="Likhitwitayawuid K."/>
            <person name="Tanasupawat S."/>
        </authorList>
    </citation>
    <scope>NUCLEOTIDE SEQUENCE [LARGE SCALE GENOMIC DNA]</scope>
    <source>
        <strain evidence="1 2">JCM 21831</strain>
    </source>
</reference>
<dbReference type="EMBL" id="JACJHR010000045">
    <property type="protein sequence ID" value="MBB2502929.1"/>
    <property type="molecule type" value="Genomic_DNA"/>
</dbReference>
<dbReference type="Gene3D" id="1.10.10.60">
    <property type="entry name" value="Homeodomain-like"/>
    <property type="match status" value="1"/>
</dbReference>
<dbReference type="AlphaFoldDB" id="A0A8E1W2H1"/>
<dbReference type="Proteomes" id="UP000550260">
    <property type="component" value="Unassembled WGS sequence"/>
</dbReference>
<organism evidence="1 2">
    <name type="scientific">Amycolatopsis echigonensis</name>
    <dbReference type="NCBI Taxonomy" id="2576905"/>
    <lineage>
        <taxon>Bacteria</taxon>
        <taxon>Bacillati</taxon>
        <taxon>Actinomycetota</taxon>
        <taxon>Actinomycetes</taxon>
        <taxon>Pseudonocardiales</taxon>
        <taxon>Pseudonocardiaceae</taxon>
        <taxon>Amycolatopsis</taxon>
    </lineage>
</organism>